<evidence type="ECO:0000313" key="2">
    <source>
        <dbReference type="EMBL" id="TQF10244.1"/>
    </source>
</evidence>
<evidence type="ECO:0000313" key="3">
    <source>
        <dbReference type="Proteomes" id="UP000315369"/>
    </source>
</evidence>
<proteinExistence type="predicted"/>
<accession>A0A540WP86</accession>
<evidence type="ECO:0000256" key="1">
    <source>
        <dbReference type="SAM" id="MobiDB-lite"/>
    </source>
</evidence>
<dbReference type="AlphaFoldDB" id="A0A540WP86"/>
<comment type="caution">
    <text evidence="2">The sequence shown here is derived from an EMBL/GenBank/DDBJ whole genome shotgun (WGS) entry which is preliminary data.</text>
</comment>
<sequence length="82" mass="8783">MLGQGCGKRVLARGPCAEVTRCTCGHIHLALGPVTIRVEEEVLRAIGLTMAEALQNLDEPEQGHAEESDSESMPSLLGGWKQ</sequence>
<dbReference type="Proteomes" id="UP000315369">
    <property type="component" value="Unassembled WGS sequence"/>
</dbReference>
<dbReference type="OrthoDB" id="5383001at2"/>
<gene>
    <name evidence="2" type="ORF">FJV41_40440</name>
</gene>
<protein>
    <submittedName>
        <fullName evidence="2">Uncharacterized protein</fullName>
    </submittedName>
</protein>
<feature type="region of interest" description="Disordered" evidence="1">
    <location>
        <begin position="57"/>
        <end position="82"/>
    </location>
</feature>
<keyword evidence="3" id="KW-1185">Reference proteome</keyword>
<dbReference type="EMBL" id="VIFM01000269">
    <property type="protein sequence ID" value="TQF10244.1"/>
    <property type="molecule type" value="Genomic_DNA"/>
</dbReference>
<name>A0A540WP86_9BACT</name>
<organism evidence="2 3">
    <name type="scientific">Myxococcus llanfairpwllgwyngyllgogerychwyrndrobwllllantysiliogogogochensis</name>
    <dbReference type="NCBI Taxonomy" id="2590453"/>
    <lineage>
        <taxon>Bacteria</taxon>
        <taxon>Pseudomonadati</taxon>
        <taxon>Myxococcota</taxon>
        <taxon>Myxococcia</taxon>
        <taxon>Myxococcales</taxon>
        <taxon>Cystobacterineae</taxon>
        <taxon>Myxococcaceae</taxon>
        <taxon>Myxococcus</taxon>
    </lineage>
</organism>
<reference evidence="2 3" key="1">
    <citation type="submission" date="2019-06" db="EMBL/GenBank/DDBJ databases">
        <authorList>
            <person name="Livingstone P."/>
            <person name="Whitworth D."/>
        </authorList>
    </citation>
    <scope>NUCLEOTIDE SEQUENCE [LARGE SCALE GENOMIC DNA]</scope>
    <source>
        <strain evidence="2 3">AM401</strain>
    </source>
</reference>
<dbReference type="RefSeq" id="WP_141647962.1">
    <property type="nucleotide sequence ID" value="NZ_VIFM01000269.1"/>
</dbReference>